<dbReference type="GO" id="GO:0005576">
    <property type="term" value="C:extracellular region"/>
    <property type="evidence" value="ECO:0007669"/>
    <property type="project" value="UniProtKB-SubCell"/>
</dbReference>
<keyword evidence="3" id="KW-0964">Secreted</keyword>
<feature type="region of interest" description="Disordered" evidence="10">
    <location>
        <begin position="426"/>
        <end position="456"/>
    </location>
</feature>
<dbReference type="InterPro" id="IPR029058">
    <property type="entry name" value="AB_hydrolase_fold"/>
</dbReference>
<gene>
    <name evidence="12" type="ORF">E6O75_ATG06881</name>
</gene>
<dbReference type="Proteomes" id="UP000298493">
    <property type="component" value="Unassembled WGS sequence"/>
</dbReference>
<evidence type="ECO:0000256" key="10">
    <source>
        <dbReference type="SAM" id="MobiDB-lite"/>
    </source>
</evidence>
<dbReference type="InterPro" id="IPR043595">
    <property type="entry name" value="FaeB/C/D"/>
</dbReference>
<proteinExistence type="predicted"/>
<protein>
    <recommendedName>
        <fullName evidence="2">feruloyl esterase</fullName>
        <ecNumber evidence="2">3.1.1.73</ecNumber>
    </recommendedName>
</protein>
<dbReference type="PANTHER" id="PTHR38050:SF2">
    <property type="entry name" value="FERULOYL ESTERASE C-RELATED"/>
    <property type="match status" value="1"/>
</dbReference>
<accession>A0A4Z1P5B0</accession>
<dbReference type="PANTHER" id="PTHR38050">
    <property type="match status" value="1"/>
</dbReference>
<keyword evidence="6" id="KW-0378">Hydrolase</keyword>
<evidence type="ECO:0000256" key="6">
    <source>
        <dbReference type="ARBA" id="ARBA00022801"/>
    </source>
</evidence>
<dbReference type="GO" id="GO:0045493">
    <property type="term" value="P:xylan catabolic process"/>
    <property type="evidence" value="ECO:0007669"/>
    <property type="project" value="UniProtKB-KW"/>
</dbReference>
<evidence type="ECO:0000313" key="12">
    <source>
        <dbReference type="EMBL" id="TID19543.1"/>
    </source>
</evidence>
<evidence type="ECO:0000256" key="3">
    <source>
        <dbReference type="ARBA" id="ARBA00022525"/>
    </source>
</evidence>
<evidence type="ECO:0000256" key="11">
    <source>
        <dbReference type="SAM" id="SignalP"/>
    </source>
</evidence>
<feature type="signal peptide" evidence="11">
    <location>
        <begin position="1"/>
        <end position="18"/>
    </location>
</feature>
<comment type="catalytic activity">
    <reaction evidence="9">
        <text>feruloyl-polysaccharide + H2O = ferulate + polysaccharide.</text>
        <dbReference type="EC" id="3.1.1.73"/>
    </reaction>
</comment>
<comment type="subcellular location">
    <subcellularLocation>
        <location evidence="1">Secreted</location>
    </subcellularLocation>
</comment>
<dbReference type="EC" id="3.1.1.73" evidence="2"/>
<evidence type="ECO:0000256" key="4">
    <source>
        <dbReference type="ARBA" id="ARBA00022651"/>
    </source>
</evidence>
<name>A0A4Z1P5B0_9PEZI</name>
<evidence type="ECO:0000256" key="8">
    <source>
        <dbReference type="ARBA" id="ARBA00023326"/>
    </source>
</evidence>
<evidence type="ECO:0000256" key="5">
    <source>
        <dbReference type="ARBA" id="ARBA00022729"/>
    </source>
</evidence>
<dbReference type="AlphaFoldDB" id="A0A4Z1P5B0"/>
<organism evidence="12 13">
    <name type="scientific">Venturia nashicola</name>
    <dbReference type="NCBI Taxonomy" id="86259"/>
    <lineage>
        <taxon>Eukaryota</taxon>
        <taxon>Fungi</taxon>
        <taxon>Dikarya</taxon>
        <taxon>Ascomycota</taxon>
        <taxon>Pezizomycotina</taxon>
        <taxon>Dothideomycetes</taxon>
        <taxon>Pleosporomycetidae</taxon>
        <taxon>Venturiales</taxon>
        <taxon>Venturiaceae</taxon>
        <taxon>Venturia</taxon>
    </lineage>
</organism>
<dbReference type="Gene3D" id="3.40.50.1820">
    <property type="entry name" value="alpha/beta hydrolase"/>
    <property type="match status" value="1"/>
</dbReference>
<evidence type="ECO:0000256" key="7">
    <source>
        <dbReference type="ARBA" id="ARBA00023277"/>
    </source>
</evidence>
<evidence type="ECO:0000256" key="1">
    <source>
        <dbReference type="ARBA" id="ARBA00004613"/>
    </source>
</evidence>
<keyword evidence="4" id="KW-0858">Xylan degradation</keyword>
<feature type="chain" id="PRO_5021317489" description="feruloyl esterase" evidence="11">
    <location>
        <begin position="19"/>
        <end position="456"/>
    </location>
</feature>
<keyword evidence="8" id="KW-0624">Polysaccharide degradation</keyword>
<sequence length="456" mass="50580">MMLFSSALLLGALSLARAELKDGCSRPFDFPAQPGGPSKGIKIGERIVRISVPKNYEPTRPAPLILAYHDKGMTAEEMEKLTHLSNPLLNPDYIVVYPEAVESKWLSDEDADLKVDDKSFISNLVDGLTERLCIDKDRVHMTGLGTGGGISHHMACDPYWSNKTASFALVNPTILAGLITKSGVKDEINMLWEKCKPARVPVKLLEVHGENNTLNSYWGAVAKSKRGRLGVVQWLVEWAMRNECGDAKGIPAKGKDDLLYRTELSSGTIYEGATHPNKLQRAMYRCYALTEQEQIDKYVASFQIIDNNAETMVPLNPDVKEEPQKDRGDIVLEHVYVKNYGHGWPRIAMKDGKTETFDTTEKEESEDAPIFDVTKEVLRWFSQNKLSDESRAPGIAMNYEPALDDETIEKLVSGITAQVEQKQKEIGDGEVAAEAHQDEAVSTGKIGEGNGVKDEL</sequence>
<evidence type="ECO:0000256" key="2">
    <source>
        <dbReference type="ARBA" id="ARBA00013091"/>
    </source>
</evidence>
<keyword evidence="13" id="KW-1185">Reference proteome</keyword>
<dbReference type="EMBL" id="SNSC02000012">
    <property type="protein sequence ID" value="TID19543.1"/>
    <property type="molecule type" value="Genomic_DNA"/>
</dbReference>
<keyword evidence="7" id="KW-0119">Carbohydrate metabolism</keyword>
<reference evidence="12 13" key="1">
    <citation type="submission" date="2019-04" db="EMBL/GenBank/DDBJ databases">
        <title>High contiguity whole genome sequence and gene annotation resource for two Venturia nashicola isolates.</title>
        <authorList>
            <person name="Prokchorchik M."/>
            <person name="Won K."/>
            <person name="Lee Y."/>
            <person name="Choi E.D."/>
            <person name="Segonzac C."/>
            <person name="Sohn K.H."/>
        </authorList>
    </citation>
    <scope>NUCLEOTIDE SEQUENCE [LARGE SCALE GENOMIC DNA]</scope>
    <source>
        <strain evidence="12 13">PRI2</strain>
    </source>
</reference>
<evidence type="ECO:0000256" key="9">
    <source>
        <dbReference type="ARBA" id="ARBA00034075"/>
    </source>
</evidence>
<dbReference type="GO" id="GO:0030600">
    <property type="term" value="F:feruloyl esterase activity"/>
    <property type="evidence" value="ECO:0007669"/>
    <property type="project" value="UniProtKB-EC"/>
</dbReference>
<keyword evidence="5 11" id="KW-0732">Signal</keyword>
<feature type="compositionally biased region" description="Basic and acidic residues" evidence="10">
    <location>
        <begin position="426"/>
        <end position="439"/>
    </location>
</feature>
<evidence type="ECO:0000313" key="13">
    <source>
        <dbReference type="Proteomes" id="UP000298493"/>
    </source>
</evidence>
<comment type="caution">
    <text evidence="12">The sequence shown here is derived from an EMBL/GenBank/DDBJ whole genome shotgun (WGS) entry which is preliminary data.</text>
</comment>
<dbReference type="SUPFAM" id="SSF53474">
    <property type="entry name" value="alpha/beta-Hydrolases"/>
    <property type="match status" value="1"/>
</dbReference>